<evidence type="ECO:0000313" key="1">
    <source>
        <dbReference type="EMBL" id="KAH3892235.1"/>
    </source>
</evidence>
<organism evidence="1 2">
    <name type="scientific">Dreissena polymorpha</name>
    <name type="common">Zebra mussel</name>
    <name type="synonym">Mytilus polymorpha</name>
    <dbReference type="NCBI Taxonomy" id="45954"/>
    <lineage>
        <taxon>Eukaryota</taxon>
        <taxon>Metazoa</taxon>
        <taxon>Spiralia</taxon>
        <taxon>Lophotrochozoa</taxon>
        <taxon>Mollusca</taxon>
        <taxon>Bivalvia</taxon>
        <taxon>Autobranchia</taxon>
        <taxon>Heteroconchia</taxon>
        <taxon>Euheterodonta</taxon>
        <taxon>Imparidentia</taxon>
        <taxon>Neoheterodontei</taxon>
        <taxon>Myida</taxon>
        <taxon>Dreissenoidea</taxon>
        <taxon>Dreissenidae</taxon>
        <taxon>Dreissena</taxon>
    </lineage>
</organism>
<dbReference type="AlphaFoldDB" id="A0A9D4NB45"/>
<dbReference type="Proteomes" id="UP000828390">
    <property type="component" value="Unassembled WGS sequence"/>
</dbReference>
<reference evidence="1" key="2">
    <citation type="submission" date="2020-11" db="EMBL/GenBank/DDBJ databases">
        <authorList>
            <person name="McCartney M.A."/>
            <person name="Auch B."/>
            <person name="Kono T."/>
            <person name="Mallez S."/>
            <person name="Becker A."/>
            <person name="Gohl D.M."/>
            <person name="Silverstein K.A.T."/>
            <person name="Koren S."/>
            <person name="Bechman K.B."/>
            <person name="Herman A."/>
            <person name="Abrahante J.E."/>
            <person name="Garbe J."/>
        </authorList>
    </citation>
    <scope>NUCLEOTIDE SEQUENCE</scope>
    <source>
        <strain evidence="1">Duluth1</strain>
        <tissue evidence="1">Whole animal</tissue>
    </source>
</reference>
<evidence type="ECO:0000313" key="2">
    <source>
        <dbReference type="Proteomes" id="UP000828390"/>
    </source>
</evidence>
<sequence length="126" mass="14677">MVPLTVDSITRKLVSAQRRRRRDDRCFRCLLVSEQRRRRRDDRCSIVSEQRQASLLDPPVPRDHVEDVPVTFTLIPGGSQKGKDLLRILISLYRAETLSTSGLLKRCSTFYRPLVPKRPEEVEMNE</sequence>
<comment type="caution">
    <text evidence="1">The sequence shown here is derived from an EMBL/GenBank/DDBJ whole genome shotgun (WGS) entry which is preliminary data.</text>
</comment>
<keyword evidence="2" id="KW-1185">Reference proteome</keyword>
<protein>
    <submittedName>
        <fullName evidence="1">Uncharacterized protein</fullName>
    </submittedName>
</protein>
<dbReference type="EMBL" id="JAIWYP010000001">
    <property type="protein sequence ID" value="KAH3892235.1"/>
    <property type="molecule type" value="Genomic_DNA"/>
</dbReference>
<reference evidence="1" key="1">
    <citation type="journal article" date="2019" name="bioRxiv">
        <title>The Genome of the Zebra Mussel, Dreissena polymorpha: A Resource for Invasive Species Research.</title>
        <authorList>
            <person name="McCartney M.A."/>
            <person name="Auch B."/>
            <person name="Kono T."/>
            <person name="Mallez S."/>
            <person name="Zhang Y."/>
            <person name="Obille A."/>
            <person name="Becker A."/>
            <person name="Abrahante J.E."/>
            <person name="Garbe J."/>
            <person name="Badalamenti J.P."/>
            <person name="Herman A."/>
            <person name="Mangelson H."/>
            <person name="Liachko I."/>
            <person name="Sullivan S."/>
            <person name="Sone E.D."/>
            <person name="Koren S."/>
            <person name="Silverstein K.A.T."/>
            <person name="Beckman K.B."/>
            <person name="Gohl D.M."/>
        </authorList>
    </citation>
    <scope>NUCLEOTIDE SEQUENCE</scope>
    <source>
        <strain evidence="1">Duluth1</strain>
        <tissue evidence="1">Whole animal</tissue>
    </source>
</reference>
<accession>A0A9D4NB45</accession>
<gene>
    <name evidence="1" type="ORF">DPMN_016349</name>
</gene>
<name>A0A9D4NB45_DREPO</name>
<proteinExistence type="predicted"/>